<dbReference type="GO" id="GO:0045494">
    <property type="term" value="P:photoreceptor cell maintenance"/>
    <property type="evidence" value="ECO:0007669"/>
    <property type="project" value="InterPro"/>
</dbReference>
<feature type="domain" description="Thioredoxin" evidence="1">
    <location>
        <begin position="192"/>
        <end position="347"/>
    </location>
</feature>
<organism evidence="2">
    <name type="scientific">Hemiscolopendra marginata</name>
    <dbReference type="NCBI Taxonomy" id="943146"/>
    <lineage>
        <taxon>Eukaryota</taxon>
        <taxon>Metazoa</taxon>
        <taxon>Ecdysozoa</taxon>
        <taxon>Arthropoda</taxon>
        <taxon>Myriapoda</taxon>
        <taxon>Chilopoda</taxon>
        <taxon>Pleurostigmophora</taxon>
        <taxon>Scolopendromorpha</taxon>
        <taxon>Scolopendridae</taxon>
        <taxon>Hemiscolopendra</taxon>
    </lineage>
</organism>
<evidence type="ECO:0000259" key="1">
    <source>
        <dbReference type="PROSITE" id="PS51352"/>
    </source>
</evidence>
<dbReference type="SUPFAM" id="SSF52833">
    <property type="entry name" value="Thioredoxin-like"/>
    <property type="match status" value="2"/>
</dbReference>
<dbReference type="PANTHER" id="PTHR46762">
    <property type="entry name" value="NUCLEOREDOXIN-LIKE PROTEIN 2"/>
    <property type="match status" value="1"/>
</dbReference>
<dbReference type="GO" id="GO:0007600">
    <property type="term" value="P:sensory perception"/>
    <property type="evidence" value="ECO:0007669"/>
    <property type="project" value="InterPro"/>
</dbReference>
<dbReference type="InterPro" id="IPR029519">
    <property type="entry name" value="RdCVF2"/>
</dbReference>
<accession>A0A646QC98</accession>
<protein>
    <submittedName>
        <fullName evidence="2">Nucleoredoxin</fullName>
    </submittedName>
</protein>
<feature type="domain" description="Thioredoxin" evidence="1">
    <location>
        <begin position="1"/>
        <end position="148"/>
    </location>
</feature>
<dbReference type="InterPro" id="IPR013766">
    <property type="entry name" value="Thioredoxin_domain"/>
</dbReference>
<dbReference type="PROSITE" id="PS51352">
    <property type="entry name" value="THIOREDOXIN_2"/>
    <property type="match status" value="2"/>
</dbReference>
<dbReference type="Gene3D" id="3.40.30.10">
    <property type="entry name" value="Glutaredoxin"/>
    <property type="match status" value="2"/>
</dbReference>
<dbReference type="InterPro" id="IPR012336">
    <property type="entry name" value="Thioredoxin-like_fold"/>
</dbReference>
<reference evidence="2" key="1">
    <citation type="submission" date="2018-11" db="EMBL/GenBank/DDBJ databases">
        <title>Venom-gland transcriptomics and venom proteomics of the Florida green centipede (Hemiscolopendra marginata) reveal sex-based variation in a centipede venom.</title>
        <authorList>
            <person name="Nystrom G.S."/>
            <person name="Ward M.J."/>
            <person name="Ellsworth S.A."/>
            <person name="Rokyta D.R."/>
        </authorList>
    </citation>
    <scope>NUCLEOTIDE SEQUENCE</scope>
    <source>
        <tissue evidence="2">Venom gland</tissue>
    </source>
</reference>
<dbReference type="InterPro" id="IPR036249">
    <property type="entry name" value="Thioredoxin-like_sf"/>
</dbReference>
<sequence length="372" mass="42380">MAEVLENKTFLRKSGNELKEVNAEEAVKDVQMVAYYFGAKWCSDCEKFTLLLKDFYNKMKSDQESFEVIYISSDKTEEEMTKFVKESHGDWLVFYLDESDDESKEFEAAWALRDMFGVRGVPTLIVVNNKTQFSTMDGVTDLVTKGASVFKEWKENSVEPVIFDDGEEIQKEEGRIYPNCCKISKFKPWISSPPIEILAGKTLLRKSGKEFKEESLDVTLANADLVGFYFSASWCGPCHRFTPILKKCYEALKAENKSFEVVFVPLSETDEDMRNYMQDLHGNWLVTSCDESVTKPLARKFAVEGIPYLVIINKRGEMVSTNGEGDVVVKGSASFPLWLEGKPGVTSEEERLYWEQMEDEEESEVEAAAAKD</sequence>
<dbReference type="PANTHER" id="PTHR46762:SF1">
    <property type="entry name" value="NUCLEOREDOXIN-LIKE PROTEIN 2"/>
    <property type="match status" value="1"/>
</dbReference>
<name>A0A646QC98_9MYRI</name>
<evidence type="ECO:0000313" key="2">
    <source>
        <dbReference type="EMBL" id="MUP40276.1"/>
    </source>
</evidence>
<dbReference type="AlphaFoldDB" id="A0A646QC98"/>
<dbReference type="EMBL" id="GHBY01000099">
    <property type="protein sequence ID" value="MUP40276.1"/>
    <property type="molecule type" value="Transcribed_RNA"/>
</dbReference>
<dbReference type="Pfam" id="PF13905">
    <property type="entry name" value="Thioredoxin_8"/>
    <property type="match status" value="2"/>
</dbReference>
<proteinExistence type="predicted"/>